<dbReference type="AlphaFoldDB" id="A0A830C9V9"/>
<evidence type="ECO:0000313" key="1">
    <source>
        <dbReference type="EMBL" id="GFP93808.1"/>
    </source>
</evidence>
<dbReference type="Proteomes" id="UP000653305">
    <property type="component" value="Unassembled WGS sequence"/>
</dbReference>
<comment type="caution">
    <text evidence="1">The sequence shown here is derived from an EMBL/GenBank/DDBJ whole genome shotgun (WGS) entry which is preliminary data.</text>
</comment>
<evidence type="ECO:0000313" key="2">
    <source>
        <dbReference type="Proteomes" id="UP000653305"/>
    </source>
</evidence>
<keyword evidence="2" id="KW-1185">Reference proteome</keyword>
<dbReference type="OrthoDB" id="1742889at2759"/>
<accession>A0A830C9V9</accession>
<reference evidence="1" key="1">
    <citation type="submission" date="2020-07" db="EMBL/GenBank/DDBJ databases">
        <title>Ethylene signaling mediates host invasion by parasitic plants.</title>
        <authorList>
            <person name="Yoshida S."/>
        </authorList>
    </citation>
    <scope>NUCLEOTIDE SEQUENCE</scope>
    <source>
        <strain evidence="1">Okayama</strain>
    </source>
</reference>
<organism evidence="1 2">
    <name type="scientific">Phtheirospermum japonicum</name>
    <dbReference type="NCBI Taxonomy" id="374723"/>
    <lineage>
        <taxon>Eukaryota</taxon>
        <taxon>Viridiplantae</taxon>
        <taxon>Streptophyta</taxon>
        <taxon>Embryophyta</taxon>
        <taxon>Tracheophyta</taxon>
        <taxon>Spermatophyta</taxon>
        <taxon>Magnoliopsida</taxon>
        <taxon>eudicotyledons</taxon>
        <taxon>Gunneridae</taxon>
        <taxon>Pentapetalae</taxon>
        <taxon>asterids</taxon>
        <taxon>lamiids</taxon>
        <taxon>Lamiales</taxon>
        <taxon>Orobanchaceae</taxon>
        <taxon>Orobanchaceae incertae sedis</taxon>
        <taxon>Phtheirospermum</taxon>
    </lineage>
</organism>
<sequence length="104" mass="11952">MSAHGCKVFAETLLANPDTAEMFESNVESGLMISSPSDTAMKGFMPKFQKHNRLLDKQSMLEYHEIPIYESMSTLKSRKWIERTRWPPTVPESSIPWCRMTVPT</sequence>
<proteinExistence type="predicted"/>
<name>A0A830C9V9_9LAMI</name>
<dbReference type="EMBL" id="BMAC01000326">
    <property type="protein sequence ID" value="GFP93808.1"/>
    <property type="molecule type" value="Genomic_DNA"/>
</dbReference>
<protein>
    <submittedName>
        <fullName evidence="1">Fasciclin-like arabinogalactan protein 1</fullName>
    </submittedName>
</protein>
<gene>
    <name evidence="1" type="ORF">PHJA_001525100</name>
</gene>